<gene>
    <name evidence="2" type="ORF">GCM10011505_03780</name>
</gene>
<sequence length="1066" mass="113234">MSDLKGGGRQEVRRRSAAWLVMAFSATILLSVGLMPRADAQQTLTPQAQGGQLQGDQAPPAQTVRSLPDIRVRTGLHPTFGRIVFDWTGRVGYEVNVDGNALTIRFDQPVTIDVSNVPVRLGRYVAAAAVETGDNRTAAGFTVKADARIRHFYVGNRVVIDIYEPADAAARAAGQAPIADLAQLVGRPAQAAPEPLPAEPAPPVQIATTPGGPAQPLDLPPPVPPAAPPPASGSPASEPPVPGSTVPGPYVPGQVAGDGGGDESTGVTITTSPTDRGVLIDFAWAGTAPAAAVFHWGDVTWIAFDRPANVATADLTGGSAGQIQRVMVVDNPDRSLLLRLDTRPGLRPHVRRDENTWRVRLLEDAPLPDQPLIMTGGASGGLVIEGSDGAAAINAIDPISGIRMIVVPIRGSSRGVVPGRQFVPFDLLETAQGVAIRPRPDALPVASRRGGVEIGGGGGLAISADALAPAALPPSPLAPVLAETEATRLLTEMAIGGRDPFDFARWVRSPELIAETRQALQQAVVSVAPPLRTGPRLTLARFLLANGFAAEAMGVVETAMSREPAIADRVDVVALTGAAAYMQGHYDQAETAFNDARFDQDPAYALWRAAVAAGRERHNVVGEFASGGVNVPIDFPTPLRAQMLISIGHSTLASGRLEAGRAMIDNLTQMSLDPKQAAMVEYLSALADKVEGNADIAIDRWRAIADAGVDRKVSVLARLAQIETAVETGSMKPADGAAAIDKLRFDWRGDQIEMNMLKILGEMREKAGNYHGALGAWKEAVTYYPDAPQSAELARRMSDTFVWLFVEGGSSKLAPLDALALFYDYRELTPVGERGDEMIRIMADKLAAVDLLDEASELLRHQVAFRLSGADRSRVGARLALIRLLDGDPAGARQALQDSVTAEMTPALINQRQRLEARALADLGEFDGARAAIQGDDGAEARRLRAEFAWTQENWAAAADAYRRVIEPLIANPAARVDDVAARETLKAAIAAVLAGNDALRRDLRRQMGERMSNTAVAGAFRFVTDPIARPESADFRSALGQIGSYESFLAAYRQQVATQRLSTIN</sequence>
<feature type="compositionally biased region" description="Pro residues" evidence="1">
    <location>
        <begin position="194"/>
        <end position="203"/>
    </location>
</feature>
<evidence type="ECO:0008006" key="4">
    <source>
        <dbReference type="Google" id="ProtNLM"/>
    </source>
</evidence>
<evidence type="ECO:0000313" key="2">
    <source>
        <dbReference type="EMBL" id="GGB25812.1"/>
    </source>
</evidence>
<name>A0ABQ1I7Y6_9PROT</name>
<reference evidence="3" key="1">
    <citation type="journal article" date="2019" name="Int. J. Syst. Evol. Microbiol.">
        <title>The Global Catalogue of Microorganisms (GCM) 10K type strain sequencing project: providing services to taxonomists for standard genome sequencing and annotation.</title>
        <authorList>
            <consortium name="The Broad Institute Genomics Platform"/>
            <consortium name="The Broad Institute Genome Sequencing Center for Infectious Disease"/>
            <person name="Wu L."/>
            <person name="Ma J."/>
        </authorList>
    </citation>
    <scope>NUCLEOTIDE SEQUENCE [LARGE SCALE GENOMIC DNA]</scope>
    <source>
        <strain evidence="3">CGMCC 1.10188</strain>
    </source>
</reference>
<dbReference type="InterPro" id="IPR011990">
    <property type="entry name" value="TPR-like_helical_dom_sf"/>
</dbReference>
<evidence type="ECO:0000313" key="3">
    <source>
        <dbReference type="Proteomes" id="UP000603352"/>
    </source>
</evidence>
<comment type="caution">
    <text evidence="2">The sequence shown here is derived from an EMBL/GenBank/DDBJ whole genome shotgun (WGS) entry which is preliminary data.</text>
</comment>
<protein>
    <recommendedName>
        <fullName evidence="4">Tetratricopeptide repeat protein</fullName>
    </recommendedName>
</protein>
<organism evidence="2 3">
    <name type="scientific">Tistrella bauzanensis</name>
    <dbReference type="NCBI Taxonomy" id="657419"/>
    <lineage>
        <taxon>Bacteria</taxon>
        <taxon>Pseudomonadati</taxon>
        <taxon>Pseudomonadota</taxon>
        <taxon>Alphaproteobacteria</taxon>
        <taxon>Geminicoccales</taxon>
        <taxon>Geminicoccaceae</taxon>
        <taxon>Tistrella</taxon>
    </lineage>
</organism>
<feature type="region of interest" description="Disordered" evidence="1">
    <location>
        <begin position="45"/>
        <end position="64"/>
    </location>
</feature>
<keyword evidence="3" id="KW-1185">Reference proteome</keyword>
<evidence type="ECO:0000256" key="1">
    <source>
        <dbReference type="SAM" id="MobiDB-lite"/>
    </source>
</evidence>
<proteinExistence type="predicted"/>
<dbReference type="SUPFAM" id="SSF48452">
    <property type="entry name" value="TPR-like"/>
    <property type="match status" value="1"/>
</dbReference>
<feature type="compositionally biased region" description="Low complexity" evidence="1">
    <location>
        <begin position="46"/>
        <end position="62"/>
    </location>
</feature>
<feature type="region of interest" description="Disordered" evidence="1">
    <location>
        <begin position="191"/>
        <end position="249"/>
    </location>
</feature>
<accession>A0ABQ1I7Y6</accession>
<dbReference type="Gene3D" id="1.25.40.10">
    <property type="entry name" value="Tetratricopeptide repeat domain"/>
    <property type="match status" value="1"/>
</dbReference>
<dbReference type="Proteomes" id="UP000603352">
    <property type="component" value="Unassembled WGS sequence"/>
</dbReference>
<dbReference type="EMBL" id="BMDZ01000002">
    <property type="protein sequence ID" value="GGB25812.1"/>
    <property type="molecule type" value="Genomic_DNA"/>
</dbReference>
<feature type="compositionally biased region" description="Pro residues" evidence="1">
    <location>
        <begin position="218"/>
        <end position="242"/>
    </location>
</feature>